<dbReference type="AlphaFoldDB" id="A0A5B0SFQ7"/>
<sequence length="75" mass="8216">MIIADERNTNKEAIYDGPQVAVVPSATRSSDFSTFLAKAINLRSSEAHFNLRDGLVKHLWALKGASRGETDVSIQ</sequence>
<evidence type="ECO:0000313" key="1">
    <source>
        <dbReference type="EMBL" id="KAA1136335.1"/>
    </source>
</evidence>
<accession>A0A5B0SFQ7</accession>
<reference evidence="1 2" key="1">
    <citation type="submission" date="2019-05" db="EMBL/GenBank/DDBJ databases">
        <title>Emergence of the Ug99 lineage of the wheat stem rust pathogen through somatic hybridization.</title>
        <authorList>
            <person name="Li F."/>
            <person name="Upadhyaya N.M."/>
            <person name="Sperschneider J."/>
            <person name="Matny O."/>
            <person name="Nguyen-Phuc H."/>
            <person name="Mago R."/>
            <person name="Raley C."/>
            <person name="Miller M.E."/>
            <person name="Silverstein K.A.T."/>
            <person name="Henningsen E."/>
            <person name="Hirsch C.D."/>
            <person name="Visser B."/>
            <person name="Pretorius Z.A."/>
            <person name="Steffenson B.J."/>
            <person name="Schwessinger B."/>
            <person name="Dodds P.N."/>
            <person name="Figueroa M."/>
        </authorList>
    </citation>
    <scope>NUCLEOTIDE SEQUENCE [LARGE SCALE GENOMIC DNA]</scope>
    <source>
        <strain evidence="1 2">Ug99</strain>
    </source>
</reference>
<dbReference type="EMBL" id="VDEP01000035">
    <property type="protein sequence ID" value="KAA1136335.1"/>
    <property type="molecule type" value="Genomic_DNA"/>
</dbReference>
<name>A0A5B0SFQ7_PUCGR</name>
<gene>
    <name evidence="1" type="ORF">PGTUg99_024873</name>
</gene>
<protein>
    <submittedName>
        <fullName evidence="1">Uncharacterized protein</fullName>
    </submittedName>
</protein>
<organism evidence="1 2">
    <name type="scientific">Puccinia graminis f. sp. tritici</name>
    <dbReference type="NCBI Taxonomy" id="56615"/>
    <lineage>
        <taxon>Eukaryota</taxon>
        <taxon>Fungi</taxon>
        <taxon>Dikarya</taxon>
        <taxon>Basidiomycota</taxon>
        <taxon>Pucciniomycotina</taxon>
        <taxon>Pucciniomycetes</taxon>
        <taxon>Pucciniales</taxon>
        <taxon>Pucciniaceae</taxon>
        <taxon>Puccinia</taxon>
    </lineage>
</organism>
<comment type="caution">
    <text evidence="1">The sequence shown here is derived from an EMBL/GenBank/DDBJ whole genome shotgun (WGS) entry which is preliminary data.</text>
</comment>
<evidence type="ECO:0000313" key="2">
    <source>
        <dbReference type="Proteomes" id="UP000325313"/>
    </source>
</evidence>
<dbReference type="Proteomes" id="UP000325313">
    <property type="component" value="Unassembled WGS sequence"/>
</dbReference>
<proteinExistence type="predicted"/>